<dbReference type="EMBL" id="GBXM01068509">
    <property type="protein sequence ID" value="JAH40068.1"/>
    <property type="molecule type" value="Transcribed_RNA"/>
</dbReference>
<accession>A0A0E9SHS3</accession>
<dbReference type="AlphaFoldDB" id="A0A0E9SHS3"/>
<sequence length="21" mass="2443">MILHLSIWPHSKTILRQAQLG</sequence>
<name>A0A0E9SHS3_ANGAN</name>
<protein>
    <submittedName>
        <fullName evidence="1">Uncharacterized protein</fullName>
    </submittedName>
</protein>
<evidence type="ECO:0000313" key="1">
    <source>
        <dbReference type="EMBL" id="JAH40068.1"/>
    </source>
</evidence>
<reference evidence="1" key="1">
    <citation type="submission" date="2014-11" db="EMBL/GenBank/DDBJ databases">
        <authorList>
            <person name="Amaro Gonzalez C."/>
        </authorList>
    </citation>
    <scope>NUCLEOTIDE SEQUENCE</scope>
</reference>
<reference evidence="1" key="2">
    <citation type="journal article" date="2015" name="Fish Shellfish Immunol.">
        <title>Early steps in the European eel (Anguilla anguilla)-Vibrio vulnificus interaction in the gills: Role of the RtxA13 toxin.</title>
        <authorList>
            <person name="Callol A."/>
            <person name="Pajuelo D."/>
            <person name="Ebbesson L."/>
            <person name="Teles M."/>
            <person name="MacKenzie S."/>
            <person name="Amaro C."/>
        </authorList>
    </citation>
    <scope>NUCLEOTIDE SEQUENCE</scope>
</reference>
<organism evidence="1">
    <name type="scientific">Anguilla anguilla</name>
    <name type="common">European freshwater eel</name>
    <name type="synonym">Muraena anguilla</name>
    <dbReference type="NCBI Taxonomy" id="7936"/>
    <lineage>
        <taxon>Eukaryota</taxon>
        <taxon>Metazoa</taxon>
        <taxon>Chordata</taxon>
        <taxon>Craniata</taxon>
        <taxon>Vertebrata</taxon>
        <taxon>Euteleostomi</taxon>
        <taxon>Actinopterygii</taxon>
        <taxon>Neopterygii</taxon>
        <taxon>Teleostei</taxon>
        <taxon>Anguilliformes</taxon>
        <taxon>Anguillidae</taxon>
        <taxon>Anguilla</taxon>
    </lineage>
</organism>
<proteinExistence type="predicted"/>